<gene>
    <name evidence="2" type="ORF">RCOM_1354130</name>
</gene>
<proteinExistence type="predicted"/>
<organism evidence="2 3">
    <name type="scientific">Ricinus communis</name>
    <name type="common">Castor bean</name>
    <dbReference type="NCBI Taxonomy" id="3988"/>
    <lineage>
        <taxon>Eukaryota</taxon>
        <taxon>Viridiplantae</taxon>
        <taxon>Streptophyta</taxon>
        <taxon>Embryophyta</taxon>
        <taxon>Tracheophyta</taxon>
        <taxon>Spermatophyta</taxon>
        <taxon>Magnoliopsida</taxon>
        <taxon>eudicotyledons</taxon>
        <taxon>Gunneridae</taxon>
        <taxon>Pentapetalae</taxon>
        <taxon>rosids</taxon>
        <taxon>fabids</taxon>
        <taxon>Malpighiales</taxon>
        <taxon>Euphorbiaceae</taxon>
        <taxon>Acalyphoideae</taxon>
        <taxon>Acalypheae</taxon>
        <taxon>Ricinus</taxon>
    </lineage>
</organism>
<protein>
    <submittedName>
        <fullName evidence="2">Uncharacterized protein</fullName>
    </submittedName>
</protein>
<keyword evidence="3" id="KW-1185">Reference proteome</keyword>
<dbReference type="Proteomes" id="UP000008311">
    <property type="component" value="Unassembled WGS sequence"/>
</dbReference>
<feature type="compositionally biased region" description="Polar residues" evidence="1">
    <location>
        <begin position="43"/>
        <end position="64"/>
    </location>
</feature>
<evidence type="ECO:0000313" key="3">
    <source>
        <dbReference type="Proteomes" id="UP000008311"/>
    </source>
</evidence>
<evidence type="ECO:0000256" key="1">
    <source>
        <dbReference type="SAM" id="MobiDB-lite"/>
    </source>
</evidence>
<name>B9S0F7_RICCO</name>
<dbReference type="EMBL" id="EQ973837">
    <property type="protein sequence ID" value="EEF42890.1"/>
    <property type="molecule type" value="Genomic_DNA"/>
</dbReference>
<accession>B9S0F7</accession>
<dbReference type="AlphaFoldDB" id="B9S0F7"/>
<feature type="region of interest" description="Disordered" evidence="1">
    <location>
        <begin position="34"/>
        <end position="64"/>
    </location>
</feature>
<reference evidence="3" key="1">
    <citation type="journal article" date="2010" name="Nat. Biotechnol.">
        <title>Draft genome sequence of the oilseed species Ricinus communis.</title>
        <authorList>
            <person name="Chan A.P."/>
            <person name="Crabtree J."/>
            <person name="Zhao Q."/>
            <person name="Lorenzi H."/>
            <person name="Orvis J."/>
            <person name="Puiu D."/>
            <person name="Melake-Berhan A."/>
            <person name="Jones K.M."/>
            <person name="Redman J."/>
            <person name="Chen G."/>
            <person name="Cahoon E.B."/>
            <person name="Gedil M."/>
            <person name="Stanke M."/>
            <person name="Haas B.J."/>
            <person name="Wortman J.R."/>
            <person name="Fraser-Liggett C.M."/>
            <person name="Ravel J."/>
            <person name="Rabinowicz P.D."/>
        </authorList>
    </citation>
    <scope>NUCLEOTIDE SEQUENCE [LARGE SCALE GENOMIC DNA]</scope>
    <source>
        <strain evidence="3">cv. Hale</strain>
    </source>
</reference>
<dbReference type="InParanoid" id="B9S0F7"/>
<evidence type="ECO:0000313" key="2">
    <source>
        <dbReference type="EMBL" id="EEF42890.1"/>
    </source>
</evidence>
<sequence length="98" mass="10848">MVVFPVWAEKEEQIIGNTFLDIWDQLRLSFKDLPDSEDKTGTGHPTSMVNPEGSQQSPGLQTSIQKVWSPPPTGIVKCNFDGASIYKSSVLGIYWSCS</sequence>